<name>A0A8H4BNC3_MUCCL</name>
<dbReference type="Pfam" id="PF02096">
    <property type="entry name" value="60KD_IMP"/>
    <property type="match status" value="1"/>
</dbReference>
<accession>A0A8H4BNC3</accession>
<dbReference type="InterPro" id="IPR001708">
    <property type="entry name" value="YidC/ALB3/OXA1/COX18"/>
</dbReference>
<dbReference type="InterPro" id="IPR028055">
    <property type="entry name" value="YidC/Oxa/ALB_C"/>
</dbReference>
<feature type="non-terminal residue" evidence="9">
    <location>
        <position position="328"/>
    </location>
</feature>
<dbReference type="GO" id="GO:0032979">
    <property type="term" value="P:protein insertion into mitochondrial inner membrane from matrix"/>
    <property type="evidence" value="ECO:0007669"/>
    <property type="project" value="TreeGrafter"/>
</dbReference>
<evidence type="ECO:0000256" key="6">
    <source>
        <dbReference type="RuleBase" id="RU003945"/>
    </source>
</evidence>
<gene>
    <name evidence="9" type="ORF">FB192DRAFT_1319188</name>
</gene>
<evidence type="ECO:0000256" key="2">
    <source>
        <dbReference type="ARBA" id="ARBA00009877"/>
    </source>
</evidence>
<dbReference type="GO" id="GO:0032977">
    <property type="term" value="F:membrane insertase activity"/>
    <property type="evidence" value="ECO:0007669"/>
    <property type="project" value="InterPro"/>
</dbReference>
<sequence length="328" mass="36619">MNRPLIRLKKSLPRYIQTSVLHQSKRTVPVCLTSDRKPHALWSSAAITTSTATINDTTTDTALPAVLAANESILYSIHNAGMPWWATIVTGTLLLRTTMTLPIAIYQQRAMGKMINLAPMVQSWAETLKVQVAKESKQHGWPYQKYQQELQKQYRKKVSSIYGHHGCARWKMLLLPWVQIPLFVSMSLTLRHLTAYPLPWLGQTSSLPAEGLSDGGLAWFMDLTAVDPTMVIPVMIGAGNLINVELNAWYARGNQSKTQKIMTNAFRVLSVAFVPIAANAPMAIGLYWFSSAWYSVVQNIAFKIPSVRTALKMPLLNVAKKNKSPTIE</sequence>
<keyword evidence="5 7" id="KW-0472">Membrane</keyword>
<comment type="caution">
    <text evidence="9">The sequence shown here is derived from an EMBL/GenBank/DDBJ whole genome shotgun (WGS) entry which is preliminary data.</text>
</comment>
<dbReference type="PANTHER" id="PTHR12428">
    <property type="entry name" value="OXA1"/>
    <property type="match status" value="1"/>
</dbReference>
<dbReference type="AlphaFoldDB" id="A0A8H4BNC3"/>
<dbReference type="CDD" id="cd20069">
    <property type="entry name" value="5TM_Oxa1-like"/>
    <property type="match status" value="1"/>
</dbReference>
<keyword evidence="4 7" id="KW-1133">Transmembrane helix</keyword>
<evidence type="ECO:0000256" key="1">
    <source>
        <dbReference type="ARBA" id="ARBA00004141"/>
    </source>
</evidence>
<comment type="similarity">
    <text evidence="2 6">Belongs to the OXA1/ALB3/YidC family.</text>
</comment>
<dbReference type="PANTHER" id="PTHR12428:SF65">
    <property type="entry name" value="CYTOCHROME C OXIDASE ASSEMBLY PROTEIN COX18, MITOCHONDRIAL"/>
    <property type="match status" value="1"/>
</dbReference>
<evidence type="ECO:0000313" key="9">
    <source>
        <dbReference type="EMBL" id="KAF1804506.1"/>
    </source>
</evidence>
<proteinExistence type="inferred from homology"/>
<dbReference type="EMBL" id="JAAECE010000002">
    <property type="protein sequence ID" value="KAF1804506.1"/>
    <property type="molecule type" value="Genomic_DNA"/>
</dbReference>
<keyword evidence="3 6" id="KW-0812">Transmembrane</keyword>
<evidence type="ECO:0000256" key="5">
    <source>
        <dbReference type="ARBA" id="ARBA00023136"/>
    </source>
</evidence>
<evidence type="ECO:0000256" key="4">
    <source>
        <dbReference type="ARBA" id="ARBA00022989"/>
    </source>
</evidence>
<dbReference type="Proteomes" id="UP000469890">
    <property type="component" value="Unassembled WGS sequence"/>
</dbReference>
<comment type="subcellular location">
    <subcellularLocation>
        <location evidence="1 6">Membrane</location>
        <topology evidence="1 6">Multi-pass membrane protein</topology>
    </subcellularLocation>
</comment>
<feature type="domain" description="Membrane insertase YidC/Oxa/ALB C-terminal" evidence="8">
    <location>
        <begin position="84"/>
        <end position="301"/>
    </location>
</feature>
<protein>
    <submittedName>
        <fullName evidence="9">60Kd inner membrane protein-domain-containing protein</fullName>
    </submittedName>
</protein>
<evidence type="ECO:0000256" key="7">
    <source>
        <dbReference type="SAM" id="Phobius"/>
    </source>
</evidence>
<evidence type="ECO:0000256" key="3">
    <source>
        <dbReference type="ARBA" id="ARBA00022692"/>
    </source>
</evidence>
<dbReference type="GO" id="GO:0005743">
    <property type="term" value="C:mitochondrial inner membrane"/>
    <property type="evidence" value="ECO:0007669"/>
    <property type="project" value="TreeGrafter"/>
</dbReference>
<reference evidence="9 10" key="1">
    <citation type="submission" date="2019-09" db="EMBL/GenBank/DDBJ databases">
        <authorList>
            <consortium name="DOE Joint Genome Institute"/>
            <person name="Mondo S.J."/>
            <person name="Navarro-Mendoza M.I."/>
            <person name="Perez-Arques C."/>
            <person name="Panchal S."/>
            <person name="Nicolas F.E."/>
            <person name="Ganguly P."/>
            <person name="Pangilinan J."/>
            <person name="Grigoriev I."/>
            <person name="Heitman J."/>
            <person name="Sanya K."/>
            <person name="Garre V."/>
        </authorList>
    </citation>
    <scope>NUCLEOTIDE SEQUENCE [LARGE SCALE GENOMIC DNA]</scope>
    <source>
        <strain evidence="9 10">MU402</strain>
    </source>
</reference>
<organism evidence="9 10">
    <name type="scientific">Mucor circinelloides f. lusitanicus</name>
    <name type="common">Mucor racemosus var. lusitanicus</name>
    <dbReference type="NCBI Taxonomy" id="29924"/>
    <lineage>
        <taxon>Eukaryota</taxon>
        <taxon>Fungi</taxon>
        <taxon>Fungi incertae sedis</taxon>
        <taxon>Mucoromycota</taxon>
        <taxon>Mucoromycotina</taxon>
        <taxon>Mucoromycetes</taxon>
        <taxon>Mucorales</taxon>
        <taxon>Mucorineae</taxon>
        <taxon>Mucoraceae</taxon>
        <taxon>Mucor</taxon>
    </lineage>
</organism>
<feature type="transmembrane region" description="Helical" evidence="7">
    <location>
        <begin position="84"/>
        <end position="106"/>
    </location>
</feature>
<feature type="transmembrane region" description="Helical" evidence="7">
    <location>
        <begin position="265"/>
        <end position="289"/>
    </location>
</feature>
<evidence type="ECO:0000259" key="8">
    <source>
        <dbReference type="Pfam" id="PF02096"/>
    </source>
</evidence>
<evidence type="ECO:0000313" key="10">
    <source>
        <dbReference type="Proteomes" id="UP000469890"/>
    </source>
</evidence>
<dbReference type="GO" id="GO:0033617">
    <property type="term" value="P:mitochondrial respiratory chain complex IV assembly"/>
    <property type="evidence" value="ECO:0007669"/>
    <property type="project" value="TreeGrafter"/>
</dbReference>